<feature type="compositionally biased region" description="Low complexity" evidence="1">
    <location>
        <begin position="531"/>
        <end position="545"/>
    </location>
</feature>
<feature type="domain" description="Phosphatase tensin-type" evidence="2">
    <location>
        <begin position="85"/>
        <end position="357"/>
    </location>
</feature>
<feature type="domain" description="C2 tensin-type" evidence="3">
    <location>
        <begin position="689"/>
        <end position="815"/>
    </location>
</feature>
<dbReference type="PROSITE" id="PS51182">
    <property type="entry name" value="C2_TENSIN"/>
    <property type="match status" value="1"/>
</dbReference>
<feature type="compositionally biased region" description="Low complexity" evidence="1">
    <location>
        <begin position="388"/>
        <end position="410"/>
    </location>
</feature>
<protein>
    <submittedName>
        <fullName evidence="4">Uncharacterized protein</fullName>
    </submittedName>
</protein>
<feature type="region of interest" description="Disordered" evidence="1">
    <location>
        <begin position="531"/>
        <end position="636"/>
    </location>
</feature>
<feature type="compositionally biased region" description="Pro residues" evidence="1">
    <location>
        <begin position="564"/>
        <end position="585"/>
    </location>
</feature>
<dbReference type="SUPFAM" id="SSF49562">
    <property type="entry name" value="C2 domain (Calcium/lipid-binding domain, CaLB)"/>
    <property type="match status" value="1"/>
</dbReference>
<dbReference type="InterPro" id="IPR035892">
    <property type="entry name" value="C2_domain_sf"/>
</dbReference>
<evidence type="ECO:0000313" key="4">
    <source>
        <dbReference type="EMBL" id="KAL2088117.1"/>
    </source>
</evidence>
<organism evidence="4 5">
    <name type="scientific">Coilia grayii</name>
    <name type="common">Gray's grenadier anchovy</name>
    <dbReference type="NCBI Taxonomy" id="363190"/>
    <lineage>
        <taxon>Eukaryota</taxon>
        <taxon>Metazoa</taxon>
        <taxon>Chordata</taxon>
        <taxon>Craniata</taxon>
        <taxon>Vertebrata</taxon>
        <taxon>Euteleostomi</taxon>
        <taxon>Actinopterygii</taxon>
        <taxon>Neopterygii</taxon>
        <taxon>Teleostei</taxon>
        <taxon>Clupei</taxon>
        <taxon>Clupeiformes</taxon>
        <taxon>Clupeoidei</taxon>
        <taxon>Engraulidae</taxon>
        <taxon>Coilinae</taxon>
        <taxon>Coilia</taxon>
    </lineage>
</organism>
<dbReference type="Gene3D" id="2.60.40.1110">
    <property type="match status" value="1"/>
</dbReference>
<dbReference type="InterPro" id="IPR029023">
    <property type="entry name" value="Tensin_phosphatase"/>
</dbReference>
<evidence type="ECO:0000259" key="2">
    <source>
        <dbReference type="PROSITE" id="PS51181"/>
    </source>
</evidence>
<name>A0ABD1JLV5_9TELE</name>
<dbReference type="EMBL" id="JBHFQA010000014">
    <property type="protein sequence ID" value="KAL2088117.1"/>
    <property type="molecule type" value="Genomic_DNA"/>
</dbReference>
<dbReference type="InterPro" id="IPR029021">
    <property type="entry name" value="Prot-tyrosine_phosphatase-like"/>
</dbReference>
<evidence type="ECO:0000256" key="1">
    <source>
        <dbReference type="SAM" id="MobiDB-lite"/>
    </source>
</evidence>
<dbReference type="AlphaFoldDB" id="A0ABD1JLV5"/>
<dbReference type="InterPro" id="IPR051484">
    <property type="entry name" value="Tensin_PTEN_phosphatase"/>
</dbReference>
<dbReference type="SMART" id="SM01326">
    <property type="entry name" value="PTEN_C2"/>
    <property type="match status" value="1"/>
</dbReference>
<dbReference type="Proteomes" id="UP001591681">
    <property type="component" value="Unassembled WGS sequence"/>
</dbReference>
<comment type="caution">
    <text evidence="4">The sequence shown here is derived from an EMBL/GenBank/DDBJ whole genome shotgun (WGS) entry which is preliminary data.</text>
</comment>
<feature type="compositionally biased region" description="Pro residues" evidence="1">
    <location>
        <begin position="598"/>
        <end position="627"/>
    </location>
</feature>
<proteinExistence type="predicted"/>
<dbReference type="InterPro" id="IPR014020">
    <property type="entry name" value="Tensin_C2-dom"/>
</dbReference>
<keyword evidence="5" id="KW-1185">Reference proteome</keyword>
<feature type="compositionally biased region" description="Low complexity" evidence="1">
    <location>
        <begin position="553"/>
        <end position="563"/>
    </location>
</feature>
<accession>A0ABD1JLV5</accession>
<sequence length="874" mass="96941">MTYFLRDWGPLMIAGRQGLAFSMINIRWQNTSSLHKPVTTACTTAANYELPATAELPLKHVETPGSTKSLRSVDSRQRPSRSLSMIQNLDDTEVDLVYITERIISLSFPSCSDEHSYTSHLKDVANMLRSKHAEHYLCEHSYTSHLKDVANMLRSKHAEHYLCEHSYTSHLKDVANMLRSKHAEHYLCEHSYTSHLKDVANMLRSKHAEHYLCEHSYTSHLKDVANMLRSKHAEHYLVLNLSERRNDIIKLNPKVMDFGWPDHHAPALDKICSICKAVDTWLNADAHNVVVLHNKGNRGRTGVVIAAYMHYSNISASADQALDRFAMKRFYEDKALPVGQPSQRRAEEATALSVECRRATSPVPTCPLPPSPLPLPLLQPHPPIPSSSIPSSFIPSSSIPSSSIPTSSTSPSPPIPSSSIPSSFIPSSSIPTSFIIPSPPIPSSSIPSSSIPTSSIPSSFIPSSSIPSSFIPSSSIPSSSIPSSFIPSSSIPSSFISSIPTHPLLFHPHLFHQSHPLLFHPLLFHPHLFHQSHPDPSSTSSTSPSLPLPSPSFSPSLPLSSTSTPPPAHPYPSPPPPHLHQPIPTPLLHLHTSTSPSLPLPLPLPLPLFQPHTNPSPPPPPPPPPLSAPHQPISSTSTSPFLHLPFSSFSPTPPLHLLLHQPIPTRLLLLPQYVQYFSGLLSGHIKINNKPLFLHHVIMHGIPNFEAKGGCRPFLKIYQGMQPIYMSGIYNVQGDSSTSICITIEPGLLLKGDILLKCYHKCFRNPNRDVIFRVQFHTCAVHDLAVVFTKNELDETFKDERFPEYGKVEFVFSFAPQKIKGLDHLENGPSVSVDYNTQDPLIRWDSYENFNKRCEDTADAFGLGRLDRFDEDTR</sequence>
<evidence type="ECO:0000313" key="5">
    <source>
        <dbReference type="Proteomes" id="UP001591681"/>
    </source>
</evidence>
<dbReference type="Pfam" id="PF10409">
    <property type="entry name" value="PTEN_C2"/>
    <property type="match status" value="1"/>
</dbReference>
<dbReference type="SUPFAM" id="SSF52799">
    <property type="entry name" value="(Phosphotyrosine protein) phosphatases II"/>
    <property type="match status" value="1"/>
</dbReference>
<dbReference type="PANTHER" id="PTHR45734">
    <property type="entry name" value="TENSIN"/>
    <property type="match status" value="1"/>
</dbReference>
<dbReference type="FunFam" id="2.60.40.1110:FF:000002">
    <property type="entry name" value="tensin-1 isoform X2"/>
    <property type="match status" value="1"/>
</dbReference>
<dbReference type="PANTHER" id="PTHR45734:SF3">
    <property type="entry name" value="TENSIN-1"/>
    <property type="match status" value="1"/>
</dbReference>
<reference evidence="4 5" key="1">
    <citation type="submission" date="2024-09" db="EMBL/GenBank/DDBJ databases">
        <title>A chromosome-level genome assembly of Gray's grenadier anchovy, Coilia grayii.</title>
        <authorList>
            <person name="Fu Z."/>
        </authorList>
    </citation>
    <scope>NUCLEOTIDE SEQUENCE [LARGE SCALE GENOMIC DNA]</scope>
    <source>
        <strain evidence="4">G4</strain>
        <tissue evidence="4">Muscle</tissue>
    </source>
</reference>
<dbReference type="Pfam" id="PF22785">
    <property type="entry name" value="Tc-R-P"/>
    <property type="match status" value="1"/>
</dbReference>
<feature type="compositionally biased region" description="Low complexity" evidence="1">
    <location>
        <begin position="586"/>
        <end position="597"/>
    </location>
</feature>
<evidence type="ECO:0000259" key="3">
    <source>
        <dbReference type="PROSITE" id="PS51182"/>
    </source>
</evidence>
<gene>
    <name evidence="4" type="ORF">ACEWY4_016945</name>
</gene>
<dbReference type="Gene3D" id="3.90.190.10">
    <property type="entry name" value="Protein tyrosine phosphatase superfamily"/>
    <property type="match status" value="2"/>
</dbReference>
<dbReference type="PROSITE" id="PS51181">
    <property type="entry name" value="PPASE_TENSIN"/>
    <property type="match status" value="1"/>
</dbReference>
<feature type="region of interest" description="Disordered" evidence="1">
    <location>
        <begin position="388"/>
        <end position="421"/>
    </location>
</feature>